<proteinExistence type="predicted"/>
<dbReference type="SUPFAM" id="SSF143880">
    <property type="entry name" value="NE0471 N-terminal domain-like"/>
    <property type="match status" value="1"/>
</dbReference>
<dbReference type="Pfam" id="PF10387">
    <property type="entry name" value="DUF2442"/>
    <property type="match status" value="1"/>
</dbReference>
<evidence type="ECO:0000313" key="1">
    <source>
        <dbReference type="EMBL" id="MBK4738834.1"/>
    </source>
</evidence>
<dbReference type="Proteomes" id="UP000622890">
    <property type="component" value="Unassembled WGS sequence"/>
</dbReference>
<dbReference type="InterPro" id="IPR036782">
    <property type="entry name" value="NE0471-like_N"/>
</dbReference>
<accession>A0A934WAE7</accession>
<name>A0A934WAE7_9BURK</name>
<dbReference type="Gene3D" id="3.30.2020.10">
    <property type="entry name" value="NE0471-like N-terminal domain"/>
    <property type="match status" value="1"/>
</dbReference>
<keyword evidence="2" id="KW-1185">Reference proteome</keyword>
<dbReference type="AlphaFoldDB" id="A0A934WAE7"/>
<reference evidence="1" key="1">
    <citation type="submission" date="2021-01" db="EMBL/GenBank/DDBJ databases">
        <title>Genome sequence of strain Noviherbaspirillum sp. DKR-6.</title>
        <authorList>
            <person name="Chaudhary D.K."/>
        </authorList>
    </citation>
    <scope>NUCLEOTIDE SEQUENCE</scope>
    <source>
        <strain evidence="1">DKR-6</strain>
    </source>
</reference>
<dbReference type="InterPro" id="IPR018841">
    <property type="entry name" value="DUF2442"/>
</dbReference>
<gene>
    <name evidence="1" type="ORF">JJB74_29840</name>
</gene>
<sequence>MPWRVAHVEALGNFRLQVRFLDGLEGIVDMDALVHSPDAGFFQVLAQPALFRQVHLVHGVVTWPGEIDLAPDAMYRHIQAEGTWLLR</sequence>
<comment type="caution">
    <text evidence="1">The sequence shown here is derived from an EMBL/GenBank/DDBJ whole genome shotgun (WGS) entry which is preliminary data.</text>
</comment>
<dbReference type="EMBL" id="JAEPBG010000028">
    <property type="protein sequence ID" value="MBK4738834.1"/>
    <property type="molecule type" value="Genomic_DNA"/>
</dbReference>
<evidence type="ECO:0000313" key="2">
    <source>
        <dbReference type="Proteomes" id="UP000622890"/>
    </source>
</evidence>
<organism evidence="1 2">
    <name type="scientific">Noviherbaspirillum pedocola</name>
    <dbReference type="NCBI Taxonomy" id="2801341"/>
    <lineage>
        <taxon>Bacteria</taxon>
        <taxon>Pseudomonadati</taxon>
        <taxon>Pseudomonadota</taxon>
        <taxon>Betaproteobacteria</taxon>
        <taxon>Burkholderiales</taxon>
        <taxon>Oxalobacteraceae</taxon>
        <taxon>Noviherbaspirillum</taxon>
    </lineage>
</organism>
<protein>
    <submittedName>
        <fullName evidence="1">DUF2442 domain-containing protein</fullName>
    </submittedName>
</protein>